<evidence type="ECO:0000313" key="5">
    <source>
        <dbReference type="Proteomes" id="UP000254601"/>
    </source>
</evidence>
<dbReference type="OrthoDB" id="9795573at2"/>
<dbReference type="GO" id="GO:0015074">
    <property type="term" value="P:DNA integration"/>
    <property type="evidence" value="ECO:0007669"/>
    <property type="project" value="UniProtKB-KW"/>
</dbReference>
<keyword evidence="5" id="KW-1185">Reference proteome</keyword>
<evidence type="ECO:0000259" key="3">
    <source>
        <dbReference type="Pfam" id="PF13356"/>
    </source>
</evidence>
<gene>
    <name evidence="4" type="primary">intS_2</name>
    <name evidence="4" type="ORF">NCTC13337_00685</name>
</gene>
<accession>A0A380MR16</accession>
<dbReference type="InterPro" id="IPR038488">
    <property type="entry name" value="Integrase_DNA-bd_sf"/>
</dbReference>
<dbReference type="Gene3D" id="3.30.160.390">
    <property type="entry name" value="Integrase, DNA-binding domain"/>
    <property type="match status" value="1"/>
</dbReference>
<dbReference type="InterPro" id="IPR050808">
    <property type="entry name" value="Phage_Integrase"/>
</dbReference>
<feature type="domain" description="Integrase DNA-binding" evidence="3">
    <location>
        <begin position="4"/>
        <end position="67"/>
    </location>
</feature>
<dbReference type="InterPro" id="IPR025166">
    <property type="entry name" value="Integrase_DNA_bind_dom"/>
</dbReference>
<dbReference type="Proteomes" id="UP000254601">
    <property type="component" value="Unassembled WGS sequence"/>
</dbReference>
<dbReference type="PANTHER" id="PTHR30629:SF2">
    <property type="entry name" value="PROPHAGE INTEGRASE INTS-RELATED"/>
    <property type="match status" value="1"/>
</dbReference>
<dbReference type="AlphaFoldDB" id="A0A380MR16"/>
<organism evidence="4 5">
    <name type="scientific">Suttonella ornithocola</name>
    <dbReference type="NCBI Taxonomy" id="279832"/>
    <lineage>
        <taxon>Bacteria</taxon>
        <taxon>Pseudomonadati</taxon>
        <taxon>Pseudomonadota</taxon>
        <taxon>Gammaproteobacteria</taxon>
        <taxon>Cardiobacteriales</taxon>
        <taxon>Cardiobacteriaceae</taxon>
        <taxon>Suttonella</taxon>
    </lineage>
</organism>
<comment type="similarity">
    <text evidence="1">Belongs to the 'phage' integrase family.</text>
</comment>
<evidence type="ECO:0000256" key="2">
    <source>
        <dbReference type="ARBA" id="ARBA00022908"/>
    </source>
</evidence>
<dbReference type="Pfam" id="PF13356">
    <property type="entry name" value="Arm-DNA-bind_3"/>
    <property type="match status" value="1"/>
</dbReference>
<dbReference type="PANTHER" id="PTHR30629">
    <property type="entry name" value="PROPHAGE INTEGRASE"/>
    <property type="match status" value="1"/>
</dbReference>
<dbReference type="RefSeq" id="WP_115306172.1">
    <property type="nucleotide sequence ID" value="NZ_LWHB01000126.1"/>
</dbReference>
<name>A0A380MR16_9GAMM</name>
<reference evidence="4 5" key="1">
    <citation type="submission" date="2018-06" db="EMBL/GenBank/DDBJ databases">
        <authorList>
            <consortium name="Pathogen Informatics"/>
            <person name="Doyle S."/>
        </authorList>
    </citation>
    <scope>NUCLEOTIDE SEQUENCE [LARGE SCALE GENOMIC DNA]</scope>
    <source>
        <strain evidence="4 5">NCTC13337</strain>
    </source>
</reference>
<evidence type="ECO:0000313" key="4">
    <source>
        <dbReference type="EMBL" id="SUO94353.1"/>
    </source>
</evidence>
<proteinExistence type="inferred from homology"/>
<evidence type="ECO:0000256" key="1">
    <source>
        <dbReference type="ARBA" id="ARBA00008857"/>
    </source>
</evidence>
<protein>
    <submittedName>
        <fullName evidence="4">Prophage CPS-53 integrase</fullName>
    </submittedName>
</protein>
<keyword evidence="2" id="KW-0229">DNA integration</keyword>
<dbReference type="EMBL" id="UHIC01000001">
    <property type="protein sequence ID" value="SUO94353.1"/>
    <property type="molecule type" value="Genomic_DNA"/>
</dbReference>
<sequence>MGKLTAKAVQQAQKAGKYFDGHGLYLHILANGKKYWRGKYRFNGKEKLSSYGSYPQISLKEARDVHALFSAQL</sequence>